<organism evidence="1 2">
    <name type="scientific">Populus alba</name>
    <name type="common">White poplar</name>
    <dbReference type="NCBI Taxonomy" id="43335"/>
    <lineage>
        <taxon>Eukaryota</taxon>
        <taxon>Viridiplantae</taxon>
        <taxon>Streptophyta</taxon>
        <taxon>Embryophyta</taxon>
        <taxon>Tracheophyta</taxon>
        <taxon>Spermatophyta</taxon>
        <taxon>Magnoliopsida</taxon>
        <taxon>eudicotyledons</taxon>
        <taxon>Gunneridae</taxon>
        <taxon>Pentapetalae</taxon>
        <taxon>rosids</taxon>
        <taxon>fabids</taxon>
        <taxon>Malpighiales</taxon>
        <taxon>Salicaceae</taxon>
        <taxon>Saliceae</taxon>
        <taxon>Populus</taxon>
    </lineage>
</organism>
<comment type="caution">
    <text evidence="1">The sequence shown here is derived from an EMBL/GenBank/DDBJ whole genome shotgun (WGS) entry which is preliminary data.</text>
</comment>
<evidence type="ECO:0000313" key="1">
    <source>
        <dbReference type="EMBL" id="KAL3612905.1"/>
    </source>
</evidence>
<gene>
    <name evidence="1" type="ORF">D5086_003925</name>
</gene>
<name>A0ACC4D616_POPAL</name>
<proteinExistence type="predicted"/>
<keyword evidence="2" id="KW-1185">Reference proteome</keyword>
<sequence length="78" mass="9446">MGAVFVKTVTYYDIRMIRLILEALLSRMGKRRRSPDIERDREIQTREDKLGFCEKRCSFRFFFLPSNMRSEERFSVLC</sequence>
<protein>
    <submittedName>
        <fullName evidence="1">Uncharacterized protein</fullName>
    </submittedName>
</protein>
<dbReference type="EMBL" id="RCHU02000001">
    <property type="protein sequence ID" value="KAL3612905.1"/>
    <property type="molecule type" value="Genomic_DNA"/>
</dbReference>
<reference evidence="1 2" key="1">
    <citation type="journal article" date="2024" name="Plant Biotechnol. J.">
        <title>Genome and CRISPR/Cas9 system of a widespread forest tree (Populus alba) in the world.</title>
        <authorList>
            <person name="Liu Y.J."/>
            <person name="Jiang P.F."/>
            <person name="Han X.M."/>
            <person name="Li X.Y."/>
            <person name="Wang H.M."/>
            <person name="Wang Y.J."/>
            <person name="Wang X.X."/>
            <person name="Zeng Q.Y."/>
        </authorList>
    </citation>
    <scope>NUCLEOTIDE SEQUENCE [LARGE SCALE GENOMIC DNA]</scope>
    <source>
        <strain evidence="2">cv. PAL-ZL1</strain>
    </source>
</reference>
<accession>A0ACC4D616</accession>
<dbReference type="Proteomes" id="UP000309997">
    <property type="component" value="Unassembled WGS sequence"/>
</dbReference>
<evidence type="ECO:0000313" key="2">
    <source>
        <dbReference type="Proteomes" id="UP000309997"/>
    </source>
</evidence>